<accession>A0ABW5D371</accession>
<reference evidence="3" key="1">
    <citation type="journal article" date="2019" name="Int. J. Syst. Evol. Microbiol.">
        <title>The Global Catalogue of Microorganisms (GCM) 10K type strain sequencing project: providing services to taxonomists for standard genome sequencing and annotation.</title>
        <authorList>
            <consortium name="The Broad Institute Genomics Platform"/>
            <consortium name="The Broad Institute Genome Sequencing Center for Infectious Disease"/>
            <person name="Wu L."/>
            <person name="Ma J."/>
        </authorList>
    </citation>
    <scope>NUCLEOTIDE SEQUENCE [LARGE SCALE GENOMIC DNA]</scope>
    <source>
        <strain evidence="3">CGMCC 4.7106</strain>
    </source>
</reference>
<dbReference type="EMBL" id="JBHUIT010000001">
    <property type="protein sequence ID" value="MFD2255185.1"/>
    <property type="molecule type" value="Genomic_DNA"/>
</dbReference>
<evidence type="ECO:0000313" key="3">
    <source>
        <dbReference type="Proteomes" id="UP001597375"/>
    </source>
</evidence>
<sequence>MRSLFFTLLLLIIATVLGGFATWQLKEGSLERILGTPPTDIGEKIYPDFQPEKVARIIITTGQQTARFVKSETGWEATSPWTDRMDARAALAILTFANTTSVEDRAPRDDLDPSLIGLDTGNSQVRLENEDGESLAFFRLGRRTPWLNLPEGENPQPIPTTYLLPLESGRKTHVYAATGDILPLFKDGFKFLRDHRPFYFNPLALQKIRIRTSQGELTLGRETAQSPWRIVKPLELPTNPAAVKKLLEGLFELQATKLSDRSDVTLPSSDTAMENSQIALLPFGAEKETVLEIFPPDSSDSRETQAIISDRPGTLFTLPLKVEQNLISISDLPLTVNDLRDPTLSNLNIASIRGIAIEPSTSPLILISRQPPSPWMATIAGREEPANEQRLYELLKAITDTRAVAFETDAAPEDLSPWGLDKPILSLTFLAENNQTLGIAFGLDTRGNLFAKRKDSATIMRLENSFLEKIAVRPHEWRHARLWSVNRVDLKTLIRDADGQPPLKLRYDFLGETWKAYQSGQEVTSNLDPARANFLLGLLENIEVSQWLGPNDEDALQALDSPLLTFVLTENTVDEFGDPTGEKSQTLSLAVDPKSRNVYGRLSGESSLFTLAPELFLKLSISLLDNE</sequence>
<proteinExistence type="predicted"/>
<dbReference type="InterPro" id="IPR025641">
    <property type="entry name" value="DUF4340"/>
</dbReference>
<gene>
    <name evidence="2" type="ORF">ACFSSA_00725</name>
</gene>
<dbReference type="Pfam" id="PF14238">
    <property type="entry name" value="DUF4340"/>
    <property type="match status" value="1"/>
</dbReference>
<organism evidence="2 3">
    <name type="scientific">Luteolibacter algae</name>
    <dbReference type="NCBI Taxonomy" id="454151"/>
    <lineage>
        <taxon>Bacteria</taxon>
        <taxon>Pseudomonadati</taxon>
        <taxon>Verrucomicrobiota</taxon>
        <taxon>Verrucomicrobiia</taxon>
        <taxon>Verrucomicrobiales</taxon>
        <taxon>Verrucomicrobiaceae</taxon>
        <taxon>Luteolibacter</taxon>
    </lineage>
</organism>
<evidence type="ECO:0000259" key="1">
    <source>
        <dbReference type="Pfam" id="PF14238"/>
    </source>
</evidence>
<keyword evidence="3" id="KW-1185">Reference proteome</keyword>
<feature type="domain" description="DUF4340" evidence="1">
    <location>
        <begin position="384"/>
        <end position="561"/>
    </location>
</feature>
<name>A0ABW5D371_9BACT</name>
<dbReference type="RefSeq" id="WP_386817847.1">
    <property type="nucleotide sequence ID" value="NZ_JBHUIT010000001.1"/>
</dbReference>
<comment type="caution">
    <text evidence="2">The sequence shown here is derived from an EMBL/GenBank/DDBJ whole genome shotgun (WGS) entry which is preliminary data.</text>
</comment>
<dbReference type="Proteomes" id="UP001597375">
    <property type="component" value="Unassembled WGS sequence"/>
</dbReference>
<evidence type="ECO:0000313" key="2">
    <source>
        <dbReference type="EMBL" id="MFD2255185.1"/>
    </source>
</evidence>
<protein>
    <submittedName>
        <fullName evidence="2">DUF4340 domain-containing protein</fullName>
    </submittedName>
</protein>